<comment type="subcellular location">
    <subcellularLocation>
        <location evidence="1">Cell membrane</location>
        <topology evidence="1">Multi-pass membrane protein</topology>
    </subcellularLocation>
</comment>
<feature type="transmembrane region" description="Helical" evidence="8">
    <location>
        <begin position="12"/>
        <end position="38"/>
    </location>
</feature>
<feature type="transmembrane region" description="Helical" evidence="8">
    <location>
        <begin position="113"/>
        <end position="133"/>
    </location>
</feature>
<comment type="caution">
    <text evidence="11">The sequence shown here is derived from an EMBL/GenBank/DDBJ whole genome shotgun (WGS) entry which is preliminary data.</text>
</comment>
<proteinExistence type="predicted"/>
<dbReference type="GO" id="GO:0005886">
    <property type="term" value="C:plasma membrane"/>
    <property type="evidence" value="ECO:0007669"/>
    <property type="project" value="UniProtKB-SubCell"/>
</dbReference>
<dbReference type="PANTHER" id="PTHR38686">
    <property type="entry name" value="APOLIPOPROTEIN N-ACYLTRANSFERASE"/>
    <property type="match status" value="1"/>
</dbReference>
<organism evidence="11 13">
    <name type="scientific">Glycomyces lechevalierae</name>
    <dbReference type="NCBI Taxonomy" id="256034"/>
    <lineage>
        <taxon>Bacteria</taxon>
        <taxon>Bacillati</taxon>
        <taxon>Actinomycetota</taxon>
        <taxon>Actinomycetes</taxon>
        <taxon>Glycomycetales</taxon>
        <taxon>Glycomycetaceae</taxon>
        <taxon>Glycomyces</taxon>
    </lineage>
</organism>
<dbReference type="InterPro" id="IPR004563">
    <property type="entry name" value="Apolipo_AcylTrfase"/>
</dbReference>
<dbReference type="InterPro" id="IPR003010">
    <property type="entry name" value="C-N_Hydrolase"/>
</dbReference>
<evidence type="ECO:0000256" key="2">
    <source>
        <dbReference type="ARBA" id="ARBA00022475"/>
    </source>
</evidence>
<keyword evidence="14" id="KW-1185">Reference proteome</keyword>
<dbReference type="Pfam" id="PF20154">
    <property type="entry name" value="LNT_N"/>
    <property type="match status" value="1"/>
</dbReference>
<reference evidence="12 14" key="2">
    <citation type="submission" date="2023-07" db="EMBL/GenBank/DDBJ databases">
        <title>Sequencing the genomes of 1000 actinobacteria strains.</title>
        <authorList>
            <person name="Klenk H.-P."/>
        </authorList>
    </citation>
    <scope>NUCLEOTIDE SEQUENCE [LARGE SCALE GENOMIC DNA]</scope>
    <source>
        <strain evidence="12 14">DSM 44724</strain>
    </source>
</reference>
<evidence type="ECO:0000313" key="14">
    <source>
        <dbReference type="Proteomes" id="UP001183604"/>
    </source>
</evidence>
<gene>
    <name evidence="12" type="ORF">J2S69_004042</name>
    <name evidence="11" type="ORF">O2L01_16935</name>
</gene>
<protein>
    <submittedName>
        <fullName evidence="12">Apolipoprotein N-acyltransferase</fullName>
        <ecNumber evidence="12">2.3.1.-</ecNumber>
    </submittedName>
</protein>
<feature type="transmembrane region" description="Helical" evidence="8">
    <location>
        <begin position="153"/>
        <end position="179"/>
    </location>
</feature>
<evidence type="ECO:0000256" key="4">
    <source>
        <dbReference type="ARBA" id="ARBA00022692"/>
    </source>
</evidence>
<dbReference type="RefSeq" id="WP_270123168.1">
    <property type="nucleotide sequence ID" value="NZ_BAAAOM010000003.1"/>
</dbReference>
<evidence type="ECO:0000256" key="1">
    <source>
        <dbReference type="ARBA" id="ARBA00004651"/>
    </source>
</evidence>
<dbReference type="Pfam" id="PF00795">
    <property type="entry name" value="CN_hydrolase"/>
    <property type="match status" value="1"/>
</dbReference>
<evidence type="ECO:0000256" key="8">
    <source>
        <dbReference type="SAM" id="Phobius"/>
    </source>
</evidence>
<evidence type="ECO:0000256" key="6">
    <source>
        <dbReference type="ARBA" id="ARBA00023136"/>
    </source>
</evidence>
<keyword evidence="3 12" id="KW-0808">Transferase</keyword>
<dbReference type="PANTHER" id="PTHR38686:SF1">
    <property type="entry name" value="APOLIPOPROTEIN N-ACYLTRANSFERASE"/>
    <property type="match status" value="1"/>
</dbReference>
<dbReference type="InterPro" id="IPR036526">
    <property type="entry name" value="C-N_Hydrolase_sf"/>
</dbReference>
<evidence type="ECO:0000256" key="5">
    <source>
        <dbReference type="ARBA" id="ARBA00022989"/>
    </source>
</evidence>
<evidence type="ECO:0000259" key="9">
    <source>
        <dbReference type="Pfam" id="PF00795"/>
    </source>
</evidence>
<evidence type="ECO:0000313" key="11">
    <source>
        <dbReference type="EMBL" id="MDA1386686.1"/>
    </source>
</evidence>
<evidence type="ECO:0000256" key="7">
    <source>
        <dbReference type="ARBA" id="ARBA00023315"/>
    </source>
</evidence>
<keyword evidence="5 8" id="KW-1133">Transmembrane helix</keyword>
<dbReference type="Proteomes" id="UP001183604">
    <property type="component" value="Unassembled WGS sequence"/>
</dbReference>
<keyword evidence="4 8" id="KW-0812">Transmembrane</keyword>
<dbReference type="EMBL" id="JAPZVQ010000011">
    <property type="protein sequence ID" value="MDA1386686.1"/>
    <property type="molecule type" value="Genomic_DNA"/>
</dbReference>
<feature type="domain" description="Apolipoprotein N-acyltransferase N-terminal" evidence="10">
    <location>
        <begin position="20"/>
        <end position="173"/>
    </location>
</feature>
<dbReference type="GO" id="GO:0042158">
    <property type="term" value="P:lipoprotein biosynthetic process"/>
    <property type="evidence" value="ECO:0007669"/>
    <property type="project" value="InterPro"/>
</dbReference>
<dbReference type="SUPFAM" id="SSF56317">
    <property type="entry name" value="Carbon-nitrogen hydrolase"/>
    <property type="match status" value="1"/>
</dbReference>
<evidence type="ECO:0000313" key="13">
    <source>
        <dbReference type="Proteomes" id="UP001145799"/>
    </source>
</evidence>
<reference evidence="11" key="1">
    <citation type="submission" date="2022-12" db="EMBL/GenBank/DDBJ databases">
        <title>Gycomyces niveus sp.nov., a novel actinomycete isolated from soil in Shouguang.</title>
        <authorList>
            <person name="Yang X."/>
        </authorList>
    </citation>
    <scope>NUCLEOTIDE SEQUENCE</scope>
    <source>
        <strain evidence="11">DSM 44724</strain>
    </source>
</reference>
<dbReference type="AlphaFoldDB" id="A0A9X3SYU2"/>
<dbReference type="InterPro" id="IPR045378">
    <property type="entry name" value="LNT_N"/>
</dbReference>
<dbReference type="Proteomes" id="UP001145799">
    <property type="component" value="Unassembled WGS sequence"/>
</dbReference>
<dbReference type="Gene3D" id="3.60.110.10">
    <property type="entry name" value="Carbon-nitrogen hydrolase"/>
    <property type="match status" value="1"/>
</dbReference>
<feature type="domain" description="CN hydrolase" evidence="9">
    <location>
        <begin position="272"/>
        <end position="414"/>
    </location>
</feature>
<evidence type="ECO:0000259" key="10">
    <source>
        <dbReference type="Pfam" id="PF20154"/>
    </source>
</evidence>
<dbReference type="EMBL" id="JAVDYD010000001">
    <property type="protein sequence ID" value="MDR7340323.1"/>
    <property type="molecule type" value="Genomic_DNA"/>
</dbReference>
<keyword evidence="7 12" id="KW-0012">Acyltransferase</keyword>
<keyword evidence="2" id="KW-1003">Cell membrane</keyword>
<dbReference type="EC" id="2.3.1.-" evidence="12"/>
<keyword evidence="6 8" id="KW-0472">Membrane</keyword>
<evidence type="ECO:0000313" key="12">
    <source>
        <dbReference type="EMBL" id="MDR7340323.1"/>
    </source>
</evidence>
<name>A0A9X3SYU2_9ACTN</name>
<feature type="transmembrane region" description="Helical" evidence="8">
    <location>
        <begin position="83"/>
        <end position="106"/>
    </location>
</feature>
<feature type="transmembrane region" description="Helical" evidence="8">
    <location>
        <begin position="191"/>
        <end position="210"/>
    </location>
</feature>
<dbReference type="GO" id="GO:0016410">
    <property type="term" value="F:N-acyltransferase activity"/>
    <property type="evidence" value="ECO:0007669"/>
    <property type="project" value="InterPro"/>
</dbReference>
<sequence length="492" mass="52076">MASSPERPRLRAALAAAATAVMLAFGFALEPVSWLMWIAPVPLLLAVPRVGFWTALLATEAAWLGGTARIWRYLAESLEMPPVFLVVSALMFTGMYTAVTLLYRALMRRGRHWFAFLAMPSGVVAVEYVGSVVNAEAGGEWWSFAYTQAGHPAILQLVSLTGIWGLTFLLVAVPTAIATALARGPVRKARIGIAALAAAGLAATLVYGLARPVDQGETIRAGALALPTDEDSIDVDTDKAEALFADYQDAITDLAAADDLDVLVLSEKIFHVKGEETAPYLDRWSALAAGSGIDLVLGLAIENAEGTYNAAVWIPADGSATGEYHKQNLIPGLEDWMTASDAGPVFVGDRGWALTICKDLDHTATIAEYGDEGAGLVLAPALDFTVDGWWHSRVAVTRGVEQGFSLVRAGQIGLMTVSDASGAVLAEDERLAVADVPTGHVETAYGRLGNWFLLPAFIMLLAGIAAAAIPARRRKEPEDQAAPSEAPALAAR</sequence>
<feature type="transmembrane region" description="Helical" evidence="8">
    <location>
        <begin position="451"/>
        <end position="469"/>
    </location>
</feature>
<evidence type="ECO:0000256" key="3">
    <source>
        <dbReference type="ARBA" id="ARBA00022679"/>
    </source>
</evidence>
<accession>A0A9X3SYU2</accession>